<dbReference type="Proteomes" id="UP000309992">
    <property type="component" value="Unassembled WGS sequence"/>
</dbReference>
<comment type="caution">
    <text evidence="6">The sequence shown here is derived from an EMBL/GenBank/DDBJ whole genome shotgun (WGS) entry which is preliminary data.</text>
</comment>
<keyword evidence="3" id="KW-0378">Hydrolase</keyword>
<protein>
    <submittedName>
        <fullName evidence="6">Creatininase family protein</fullName>
    </submittedName>
</protein>
<reference evidence="6 7" key="1">
    <citation type="journal article" date="2015" name="Antonie Van Leeuwenhoek">
        <title>Prauserella endophytica sp. nov., an endophytic actinobacterium isolated from Tamarix taklamakanensis.</title>
        <authorList>
            <person name="Liu J.M."/>
            <person name="Habden X."/>
            <person name="Guo L."/>
            <person name="Tuo L."/>
            <person name="Jiang Z.K."/>
            <person name="Liu S.W."/>
            <person name="Liu X.F."/>
            <person name="Chen L."/>
            <person name="Li R.F."/>
            <person name="Zhang Y.Q."/>
            <person name="Sun C.H."/>
        </authorList>
    </citation>
    <scope>NUCLEOTIDE SEQUENCE [LARGE SCALE GENOMIC DNA]</scope>
    <source>
        <strain evidence="6 7">CGMCC 4.7182</strain>
    </source>
</reference>
<organism evidence="6 7">
    <name type="scientific">Prauserella endophytica</name>
    <dbReference type="NCBI Taxonomy" id="1592324"/>
    <lineage>
        <taxon>Bacteria</taxon>
        <taxon>Bacillati</taxon>
        <taxon>Actinomycetota</taxon>
        <taxon>Actinomycetes</taxon>
        <taxon>Pseudonocardiales</taxon>
        <taxon>Pseudonocardiaceae</taxon>
        <taxon>Prauserella</taxon>
        <taxon>Prauserella coralliicola group</taxon>
    </lineage>
</organism>
<evidence type="ECO:0000313" key="7">
    <source>
        <dbReference type="Proteomes" id="UP000309992"/>
    </source>
</evidence>
<evidence type="ECO:0000256" key="2">
    <source>
        <dbReference type="ARBA" id="ARBA00022723"/>
    </source>
</evidence>
<dbReference type="InterPro" id="IPR003785">
    <property type="entry name" value="Creatininase/forma_Hydrolase"/>
</dbReference>
<gene>
    <name evidence="6" type="ORF">FCN18_19520</name>
</gene>
<dbReference type="PANTHER" id="PTHR35005:SF1">
    <property type="entry name" value="2-AMINO-5-FORMYLAMINO-6-RIBOSYLAMINOPYRIMIDIN-4(3H)-ONE 5'-MONOPHOSPHATE DEFORMYLASE"/>
    <property type="match status" value="1"/>
</dbReference>
<keyword evidence="2" id="KW-0479">Metal-binding</keyword>
<dbReference type="EMBL" id="SWMS01000010">
    <property type="protein sequence ID" value="TKG69770.1"/>
    <property type="molecule type" value="Genomic_DNA"/>
</dbReference>
<name>A0ABY2S4A2_9PSEU</name>
<evidence type="ECO:0000256" key="5">
    <source>
        <dbReference type="ARBA" id="ARBA00024029"/>
    </source>
</evidence>
<dbReference type="PANTHER" id="PTHR35005">
    <property type="entry name" value="3-DEHYDRO-SCYLLO-INOSOSE HYDROLASE"/>
    <property type="match status" value="1"/>
</dbReference>
<keyword evidence="4" id="KW-0862">Zinc</keyword>
<dbReference type="SUPFAM" id="SSF102215">
    <property type="entry name" value="Creatininase"/>
    <property type="match status" value="1"/>
</dbReference>
<evidence type="ECO:0000256" key="4">
    <source>
        <dbReference type="ARBA" id="ARBA00022833"/>
    </source>
</evidence>
<dbReference type="Gene3D" id="3.40.50.10310">
    <property type="entry name" value="Creatininase"/>
    <property type="match status" value="1"/>
</dbReference>
<dbReference type="Pfam" id="PF02633">
    <property type="entry name" value="Creatininase"/>
    <property type="match status" value="1"/>
</dbReference>
<keyword evidence="7" id="KW-1185">Reference proteome</keyword>
<evidence type="ECO:0000256" key="3">
    <source>
        <dbReference type="ARBA" id="ARBA00022801"/>
    </source>
</evidence>
<proteinExistence type="inferred from homology"/>
<sequence>MRIEHLTSPDIADAIANGMRTAVLPLGATEQHGAHLPLSVDSDHADRLGVLVAERLGDALVAPTIRIGCSSHHLGFAGTLSLRAETLEAVCLDCCTSLAGHGFRRVLIFSAHIGNYPLLAGIEPKLAARLPAGVEVIAFADSAAVLAAWRDAAHRVAGLAGHVGGHADIAETSIMLAVRPDAVRSERAAAGFPGPMTVQLLARVFTNGVAAVAPNGVLGNPDGMSPELGFECLNAVADLLVEHATTRYRPLT</sequence>
<comment type="cofactor">
    <cofactor evidence="1">
        <name>Zn(2+)</name>
        <dbReference type="ChEBI" id="CHEBI:29105"/>
    </cofactor>
</comment>
<accession>A0ABY2S4A2</accession>
<evidence type="ECO:0000313" key="6">
    <source>
        <dbReference type="EMBL" id="TKG69770.1"/>
    </source>
</evidence>
<comment type="similarity">
    <text evidence="5">Belongs to the creatininase superfamily.</text>
</comment>
<evidence type="ECO:0000256" key="1">
    <source>
        <dbReference type="ARBA" id="ARBA00001947"/>
    </source>
</evidence>
<dbReference type="InterPro" id="IPR024087">
    <property type="entry name" value="Creatininase-like_sf"/>
</dbReference>